<name>A0A5N1GM89_9LACT</name>
<dbReference type="AlphaFoldDB" id="A0A5N1GM89"/>
<dbReference type="InterPro" id="IPR000361">
    <property type="entry name" value="ATAP_core_dom"/>
</dbReference>
<sequence length="117" mass="13121">MEIQVSDAAVNFFKEEVAPGPGQGIRIYGKVYGSTNVHDNYSVGILVEAPENVFAQVEKDGLLIFAEDEDQWFFEDYNLEIDYDSEEDVPTYYFISSDPEEAAKQREIDAQSGASAH</sequence>
<dbReference type="Proteomes" id="UP000327148">
    <property type="component" value="Unassembled WGS sequence"/>
</dbReference>
<accession>A0A5N1GM89</accession>
<evidence type="ECO:0000313" key="2">
    <source>
        <dbReference type="EMBL" id="KAA9301902.1"/>
    </source>
</evidence>
<feature type="domain" description="Core" evidence="1">
    <location>
        <begin position="1"/>
        <end position="86"/>
    </location>
</feature>
<organism evidence="2 3">
    <name type="scientific">Aerococcus sanguinicola</name>
    <dbReference type="NCBI Taxonomy" id="119206"/>
    <lineage>
        <taxon>Bacteria</taxon>
        <taxon>Bacillati</taxon>
        <taxon>Bacillota</taxon>
        <taxon>Bacilli</taxon>
        <taxon>Lactobacillales</taxon>
        <taxon>Aerococcaceae</taxon>
        <taxon>Aerococcus</taxon>
    </lineage>
</organism>
<evidence type="ECO:0000313" key="3">
    <source>
        <dbReference type="Proteomes" id="UP000327148"/>
    </source>
</evidence>
<protein>
    <submittedName>
        <fullName evidence="2">Iron-sulfur cluster biosynthesis protein</fullName>
    </submittedName>
</protein>
<evidence type="ECO:0000259" key="1">
    <source>
        <dbReference type="Pfam" id="PF01521"/>
    </source>
</evidence>
<dbReference type="Pfam" id="PF01521">
    <property type="entry name" value="Fe-S_biosyn"/>
    <property type="match status" value="1"/>
</dbReference>
<dbReference type="OrthoDB" id="1645729at2"/>
<comment type="caution">
    <text evidence="2">The sequence shown here is derived from an EMBL/GenBank/DDBJ whole genome shotgun (WGS) entry which is preliminary data.</text>
</comment>
<dbReference type="RefSeq" id="WP_141737843.1">
    <property type="nucleotide sequence ID" value="NZ_VYWO01000001.1"/>
</dbReference>
<dbReference type="SUPFAM" id="SSF89360">
    <property type="entry name" value="HesB-like domain"/>
    <property type="match status" value="1"/>
</dbReference>
<proteinExistence type="predicted"/>
<dbReference type="EMBL" id="VYWO01000001">
    <property type="protein sequence ID" value="KAA9301902.1"/>
    <property type="molecule type" value="Genomic_DNA"/>
</dbReference>
<reference evidence="2 3" key="1">
    <citation type="submission" date="2019-09" db="EMBL/GenBank/DDBJ databases">
        <title>Draft genome sequence assemblies of isolates from the urinary tract.</title>
        <authorList>
            <person name="Mores C.R."/>
            <person name="Putonti C."/>
            <person name="Wolfe A.J."/>
        </authorList>
    </citation>
    <scope>NUCLEOTIDE SEQUENCE [LARGE SCALE GENOMIC DNA]</scope>
    <source>
        <strain evidence="2 3">UMB623</strain>
    </source>
</reference>
<gene>
    <name evidence="2" type="ORF">F6I03_01470</name>
</gene>
<dbReference type="InterPro" id="IPR035903">
    <property type="entry name" value="HesB-like_dom_sf"/>
</dbReference>